<protein>
    <submittedName>
        <fullName evidence="2">Uncharacterized protein</fullName>
    </submittedName>
</protein>
<sequence>MPTAKKGWNSGTKSKPGFKSAKVPEGLRRIGGGFIEAENSDEGKAVKLGSGVTNSFCDQTSQLAPAIMAPAHHNQLDARPPAINEERAIIDATLIMQLQKVNPYDEWPKSGHTQHQGEIGSDNVATAPSDINQIGIHVQSQTGDSNLHPGSQDSMQKDQCADAEALNASFGTDATAMHLGPQIMSAMQSHAALGGIAVLGGEEAAAQLLLGTKVVRIAVIQDDSTRSSIQDILDAVRHAASAKKSGGSRSLLMHDQAPQGWVGSPTKSLLLTLPGTAKKHNSVAPADNSMDAVGINKHSAKGMSLPGHSPEREVLFRGCGQCILM</sequence>
<organism evidence="2 3">
    <name type="scientific">Chlamydomonas eustigma</name>
    <dbReference type="NCBI Taxonomy" id="1157962"/>
    <lineage>
        <taxon>Eukaryota</taxon>
        <taxon>Viridiplantae</taxon>
        <taxon>Chlorophyta</taxon>
        <taxon>core chlorophytes</taxon>
        <taxon>Chlorophyceae</taxon>
        <taxon>CS clade</taxon>
        <taxon>Chlamydomonadales</taxon>
        <taxon>Chlamydomonadaceae</taxon>
        <taxon>Chlamydomonas</taxon>
    </lineage>
</organism>
<feature type="region of interest" description="Disordered" evidence="1">
    <location>
        <begin position="141"/>
        <end position="160"/>
    </location>
</feature>
<gene>
    <name evidence="2" type="ORF">CEUSTIGMA_g6316.t1</name>
</gene>
<accession>A0A250X727</accession>
<name>A0A250X727_9CHLO</name>
<reference evidence="2 3" key="1">
    <citation type="submission" date="2017-08" db="EMBL/GenBank/DDBJ databases">
        <title>Acidophilic green algal genome provides insights into adaptation to an acidic environment.</title>
        <authorList>
            <person name="Hirooka S."/>
            <person name="Hirose Y."/>
            <person name="Kanesaki Y."/>
            <person name="Higuchi S."/>
            <person name="Fujiwara T."/>
            <person name="Onuma R."/>
            <person name="Era A."/>
            <person name="Ohbayashi R."/>
            <person name="Uzuka A."/>
            <person name="Nozaki H."/>
            <person name="Yoshikawa H."/>
            <person name="Miyagishima S.Y."/>
        </authorList>
    </citation>
    <scope>NUCLEOTIDE SEQUENCE [LARGE SCALE GENOMIC DNA]</scope>
    <source>
        <strain evidence="2 3">NIES-2499</strain>
    </source>
</reference>
<dbReference type="EMBL" id="BEGY01000036">
    <property type="protein sequence ID" value="GAX78877.1"/>
    <property type="molecule type" value="Genomic_DNA"/>
</dbReference>
<dbReference type="Proteomes" id="UP000232323">
    <property type="component" value="Unassembled WGS sequence"/>
</dbReference>
<feature type="region of interest" description="Disordered" evidence="1">
    <location>
        <begin position="1"/>
        <end position="24"/>
    </location>
</feature>
<proteinExistence type="predicted"/>
<comment type="caution">
    <text evidence="2">The sequence shown here is derived from an EMBL/GenBank/DDBJ whole genome shotgun (WGS) entry which is preliminary data.</text>
</comment>
<evidence type="ECO:0000313" key="3">
    <source>
        <dbReference type="Proteomes" id="UP000232323"/>
    </source>
</evidence>
<keyword evidence="3" id="KW-1185">Reference proteome</keyword>
<feature type="compositionally biased region" description="Polar residues" evidence="1">
    <location>
        <begin position="141"/>
        <end position="154"/>
    </location>
</feature>
<evidence type="ECO:0000256" key="1">
    <source>
        <dbReference type="SAM" id="MobiDB-lite"/>
    </source>
</evidence>
<dbReference type="AlphaFoldDB" id="A0A250X727"/>
<evidence type="ECO:0000313" key="2">
    <source>
        <dbReference type="EMBL" id="GAX78877.1"/>
    </source>
</evidence>